<dbReference type="InterPro" id="IPR019658">
    <property type="entry name" value="DUF2515"/>
</dbReference>
<organism evidence="1 2">
    <name type="scientific">Paenibacillus alginolyticus</name>
    <dbReference type="NCBI Taxonomy" id="59839"/>
    <lineage>
        <taxon>Bacteria</taxon>
        <taxon>Bacillati</taxon>
        <taxon>Bacillota</taxon>
        <taxon>Bacilli</taxon>
        <taxon>Bacillales</taxon>
        <taxon>Paenibacillaceae</taxon>
        <taxon>Paenibacillus</taxon>
    </lineage>
</organism>
<evidence type="ECO:0000313" key="2">
    <source>
        <dbReference type="Proteomes" id="UP001527099"/>
    </source>
</evidence>
<accession>A0ABT4GAT4</accession>
<comment type="caution">
    <text evidence="1">The sequence shown here is derived from an EMBL/GenBank/DDBJ whole genome shotgun (WGS) entry which is preliminary data.</text>
</comment>
<protein>
    <submittedName>
        <fullName evidence="1">DUF2515 domain-containing protein</fullName>
    </submittedName>
</protein>
<dbReference type="Proteomes" id="UP001527099">
    <property type="component" value="Unassembled WGS sequence"/>
</dbReference>
<keyword evidence="2" id="KW-1185">Reference proteome</keyword>
<proteinExistence type="predicted"/>
<dbReference type="RefSeq" id="WP_268614816.1">
    <property type="nucleotide sequence ID" value="NZ_JAMDMX010000032.1"/>
</dbReference>
<dbReference type="EMBL" id="JAMDMX010000032">
    <property type="protein sequence ID" value="MCY9693299.1"/>
    <property type="molecule type" value="Genomic_DNA"/>
</dbReference>
<dbReference type="Pfam" id="PF10720">
    <property type="entry name" value="DUF2515"/>
    <property type="match status" value="1"/>
</dbReference>
<reference evidence="1 2" key="1">
    <citation type="submission" date="2022-05" db="EMBL/GenBank/DDBJ databases">
        <title>Genome Sequencing of Bee-Associated Microbes.</title>
        <authorList>
            <person name="Dunlap C."/>
        </authorList>
    </citation>
    <scope>NUCLEOTIDE SEQUENCE [LARGE SCALE GENOMIC DNA]</scope>
    <source>
        <strain evidence="1 2">NRRL B-14421</strain>
    </source>
</reference>
<sequence length="433" mass="49022">MGGTVKPSGKNMKAVLNKMRGLPNAVAQLFKQQASLLLDSSPKIGDPLEAIPVTTAFIGRLEKGLKHQIALLQSGVVSSPLSTAEKEIVLRIREKTQWENRNNVTRTNAYWSCYQDHPELHWALLAHMVSRNGGWCMTDLRGELLPHLISNELAQHLFAFLERANGLIFQDAYPQLLLYGESKRRKMSLFHLLPHLDISFWMAPVWSDFWTHRESAALTIALIVNEQNYIEKRIVKNKLIQQTVLNTPLFKTQAWLQLNQIGFPFFPASNETQGPQPHLAGLILENFASLTERIEFGKSLYAILFGAPDVLQGVLRFATTTPHTGSRSDYWSHLFARIRKTPPDKKYQERLDGSALKKGTQPFYSPTLTSVWPDRSLAPVEPGDWFTNVKKPMVHMHSIPIPIPYDLTKEVYFGLSKIELGIVAAQAIKKVIR</sequence>
<name>A0ABT4GAT4_9BACL</name>
<gene>
    <name evidence="1" type="ORF">M5X19_10415</name>
</gene>
<evidence type="ECO:0000313" key="1">
    <source>
        <dbReference type="EMBL" id="MCY9693299.1"/>
    </source>
</evidence>